<dbReference type="EMBL" id="RCSS01000044">
    <property type="protein sequence ID" value="RVD93337.1"/>
    <property type="molecule type" value="Genomic_DNA"/>
</dbReference>
<dbReference type="InterPro" id="IPR003121">
    <property type="entry name" value="SWIB_MDM2_domain"/>
</dbReference>
<feature type="domain" description="DM2" evidence="1">
    <location>
        <begin position="160"/>
        <end position="219"/>
    </location>
</feature>
<dbReference type="SUPFAM" id="SSF47592">
    <property type="entry name" value="SWIB/MDM2 domain"/>
    <property type="match status" value="1"/>
</dbReference>
<gene>
    <name evidence="2" type="ORF">TUBRATIS_001350</name>
</gene>
<dbReference type="STRING" id="291195.A0A437AQP2"/>
<dbReference type="OrthoDB" id="10263741at2759"/>
<proteinExistence type="predicted"/>
<evidence type="ECO:0000313" key="3">
    <source>
        <dbReference type="Proteomes" id="UP000282876"/>
    </source>
</evidence>
<organism evidence="2 3">
    <name type="scientific">Tubulinosema ratisbonensis</name>
    <dbReference type="NCBI Taxonomy" id="291195"/>
    <lineage>
        <taxon>Eukaryota</taxon>
        <taxon>Fungi</taxon>
        <taxon>Fungi incertae sedis</taxon>
        <taxon>Microsporidia</taxon>
        <taxon>Tubulinosematoidea</taxon>
        <taxon>Tubulinosematidae</taxon>
        <taxon>Tubulinosema</taxon>
    </lineage>
</organism>
<dbReference type="VEuPathDB" id="MicrosporidiaDB:TUBRATIS_001350"/>
<evidence type="ECO:0000313" key="2">
    <source>
        <dbReference type="EMBL" id="RVD93337.1"/>
    </source>
</evidence>
<sequence>MNEKLNLLEKQLDDTVLKHRLLIEENHCQRIKCKKRLRLFIEPSVIKTKVINDYVNNVKIHGSDLIKRIFLVEDNLIVNEFLCGENVIDDFYLADDKTHINLVMPSEKSVHENQSYVHNNQLFVHENSLTQVSNSVNQPNSPGKIKERKILIELKDLGVYKLKEKASLLFNKKADTKTNIFIELWKYVHNKKIIKNGKIYCNEELKSILGVEKINIEEVKLINFIEPLDLIHLPSETDIYDIEVELDDLVDFPILYQSKKIPQLTRKINEINEIISMVNEKISVLSEFISKGVRYIDEKCLDDNRSFFYDPCVQEKVYNLINHMN</sequence>
<accession>A0A437AQP2</accession>
<evidence type="ECO:0000259" key="1">
    <source>
        <dbReference type="Pfam" id="PF02201"/>
    </source>
</evidence>
<comment type="caution">
    <text evidence="2">The sequence shown here is derived from an EMBL/GenBank/DDBJ whole genome shotgun (WGS) entry which is preliminary data.</text>
</comment>
<protein>
    <submittedName>
        <fullName evidence="2">SWIB domain-containing protein</fullName>
    </submittedName>
</protein>
<dbReference type="InterPro" id="IPR036885">
    <property type="entry name" value="SWIB_MDM2_dom_sf"/>
</dbReference>
<keyword evidence="3" id="KW-1185">Reference proteome</keyword>
<name>A0A437AQP2_9MICR</name>
<dbReference type="AlphaFoldDB" id="A0A437AQP2"/>
<dbReference type="Proteomes" id="UP000282876">
    <property type="component" value="Unassembled WGS sequence"/>
</dbReference>
<reference evidence="2 3" key="1">
    <citation type="submission" date="2018-10" db="EMBL/GenBank/DDBJ databases">
        <title>Draft genome sequence of the microsporidian Tubulinosema ratisbonensis.</title>
        <authorList>
            <person name="Polonais V."/>
            <person name="Peyretaillade E."/>
            <person name="Niehus S."/>
            <person name="Wawrzyniak I."/>
            <person name="Franchet A."/>
            <person name="Gaspin C."/>
            <person name="Reichstadt M."/>
            <person name="Belser C."/>
            <person name="Labadie K."/>
            <person name="Delbac F."/>
            <person name="Ferrandon D."/>
        </authorList>
    </citation>
    <scope>NUCLEOTIDE SEQUENCE [LARGE SCALE GENOMIC DNA]</scope>
    <source>
        <strain evidence="2 3">Franzen</strain>
    </source>
</reference>
<dbReference type="Pfam" id="PF02201">
    <property type="entry name" value="SWIB"/>
    <property type="match status" value="1"/>
</dbReference>